<evidence type="ECO:0000313" key="2">
    <source>
        <dbReference type="EMBL" id="WEK20461.1"/>
    </source>
</evidence>
<protein>
    <submittedName>
        <fullName evidence="2">Uncharacterized protein</fullName>
    </submittedName>
</protein>
<dbReference type="EMBL" id="CP119313">
    <property type="protein sequence ID" value="WEK20461.1"/>
    <property type="molecule type" value="Genomic_DNA"/>
</dbReference>
<sequence>MQKQILEELKDIKRAIATIAGTSNLPPQEQLSKTVLDKAAKEFQKLTSMNDQWVNENDLYKYFKGCYHNTGKFIREEFGFSNYFKQSYTYYYNKAAIQDLAKELKARNINLKRYKDLKEDQENFKKKIAAAAMNKKASKGKKDYHLPDYLQDIMTSEYPKPSIEVVKEDLKNIQEEFFTYKLADYIDIYSGNHAMVKYEYHYEKYISNEIKLRCKRWCERFNYANNALELLSKKKANFIPVKEDDMFEL</sequence>
<dbReference type="Proteomes" id="UP001214530">
    <property type="component" value="Chromosome"/>
</dbReference>
<evidence type="ECO:0000256" key="1">
    <source>
        <dbReference type="SAM" id="Coils"/>
    </source>
</evidence>
<feature type="coiled-coil region" evidence="1">
    <location>
        <begin position="97"/>
        <end position="134"/>
    </location>
</feature>
<gene>
    <name evidence="2" type="ORF">P0Y49_04830</name>
</gene>
<evidence type="ECO:0000313" key="3">
    <source>
        <dbReference type="Proteomes" id="UP001214530"/>
    </source>
</evidence>
<keyword evidence="1" id="KW-0175">Coiled coil</keyword>
<dbReference type="AlphaFoldDB" id="A0AAJ6B8F6"/>
<proteinExistence type="predicted"/>
<accession>A0AAJ6B8F6</accession>
<organism evidence="2 3">
    <name type="scientific">Candidatus Pedobacter colombiensis</name>
    <dbReference type="NCBI Taxonomy" id="3121371"/>
    <lineage>
        <taxon>Bacteria</taxon>
        <taxon>Pseudomonadati</taxon>
        <taxon>Bacteroidota</taxon>
        <taxon>Sphingobacteriia</taxon>
        <taxon>Sphingobacteriales</taxon>
        <taxon>Sphingobacteriaceae</taxon>
        <taxon>Pedobacter</taxon>
    </lineage>
</organism>
<reference evidence="2" key="1">
    <citation type="submission" date="2023-03" db="EMBL/GenBank/DDBJ databases">
        <title>Andean soil-derived lignocellulolytic bacterial consortium as a source of novel taxa and putative plastic-active enzymes.</title>
        <authorList>
            <person name="Diaz-Garcia L."/>
            <person name="Chuvochina M."/>
            <person name="Feuerriegel G."/>
            <person name="Bunk B."/>
            <person name="Sproer C."/>
            <person name="Streit W.R."/>
            <person name="Rodriguez L.M."/>
            <person name="Overmann J."/>
            <person name="Jimenez D.J."/>
        </authorList>
    </citation>
    <scope>NUCLEOTIDE SEQUENCE</scope>
    <source>
        <strain evidence="2">MAG 3858</strain>
    </source>
</reference>
<name>A0AAJ6B8F6_9SPHI</name>